<dbReference type="Pfam" id="PF12813">
    <property type="entry name" value="XPG_I_2"/>
    <property type="match status" value="1"/>
</dbReference>
<name>A0A8S1AN20_ARCPL</name>
<dbReference type="PANTHER" id="PTHR15665:SF1">
    <property type="entry name" value="PROTEIN ASTEROID HOMOLOG 1"/>
    <property type="match status" value="1"/>
</dbReference>
<evidence type="ECO:0000256" key="1">
    <source>
        <dbReference type="ARBA" id="ARBA00007398"/>
    </source>
</evidence>
<comment type="caution">
    <text evidence="4">The sequence shown here is derived from an EMBL/GenBank/DDBJ whole genome shotgun (WGS) entry which is preliminary data.</text>
</comment>
<feature type="compositionally biased region" description="Acidic residues" evidence="2">
    <location>
        <begin position="322"/>
        <end position="342"/>
    </location>
</feature>
<dbReference type="InterPro" id="IPR026832">
    <property type="entry name" value="Asteroid"/>
</dbReference>
<accession>A0A8S1AN20</accession>
<dbReference type="Proteomes" id="UP000494106">
    <property type="component" value="Unassembled WGS sequence"/>
</dbReference>
<feature type="domain" description="Asteroid" evidence="3">
    <location>
        <begin position="126"/>
        <end position="191"/>
    </location>
</feature>
<evidence type="ECO:0000313" key="5">
    <source>
        <dbReference type="Proteomes" id="UP000494106"/>
    </source>
</evidence>
<dbReference type="SUPFAM" id="SSF88723">
    <property type="entry name" value="PIN domain-like"/>
    <property type="match status" value="1"/>
</dbReference>
<proteinExistence type="inferred from homology"/>
<dbReference type="AlphaFoldDB" id="A0A8S1AN20"/>
<comment type="similarity">
    <text evidence="1">Belongs to the asteroid family.</text>
</comment>
<evidence type="ECO:0000256" key="2">
    <source>
        <dbReference type="SAM" id="MobiDB-lite"/>
    </source>
</evidence>
<dbReference type="InterPro" id="IPR039436">
    <property type="entry name" value="Asteroid_dom"/>
</dbReference>
<dbReference type="OrthoDB" id="25987at2759"/>
<feature type="region of interest" description="Disordered" evidence="2">
    <location>
        <begin position="321"/>
        <end position="363"/>
    </location>
</feature>
<protein>
    <recommendedName>
        <fullName evidence="3">Asteroid domain-containing protein</fullName>
    </recommendedName>
</protein>
<organism evidence="4 5">
    <name type="scientific">Arctia plantaginis</name>
    <name type="common">Wood tiger moth</name>
    <name type="synonym">Phalaena plantaginis</name>
    <dbReference type="NCBI Taxonomy" id="874455"/>
    <lineage>
        <taxon>Eukaryota</taxon>
        <taxon>Metazoa</taxon>
        <taxon>Ecdysozoa</taxon>
        <taxon>Arthropoda</taxon>
        <taxon>Hexapoda</taxon>
        <taxon>Insecta</taxon>
        <taxon>Pterygota</taxon>
        <taxon>Neoptera</taxon>
        <taxon>Endopterygota</taxon>
        <taxon>Lepidoptera</taxon>
        <taxon>Glossata</taxon>
        <taxon>Ditrysia</taxon>
        <taxon>Noctuoidea</taxon>
        <taxon>Erebidae</taxon>
        <taxon>Arctiinae</taxon>
        <taxon>Arctia</taxon>
    </lineage>
</organism>
<feature type="compositionally biased region" description="Acidic residues" evidence="2">
    <location>
        <begin position="352"/>
        <end position="363"/>
    </location>
</feature>
<evidence type="ECO:0000313" key="4">
    <source>
        <dbReference type="EMBL" id="CAB3248189.1"/>
    </source>
</evidence>
<dbReference type="CDD" id="cd18676">
    <property type="entry name" value="PIN_asteroid-like"/>
    <property type="match status" value="1"/>
</dbReference>
<dbReference type="Gene3D" id="3.40.50.1010">
    <property type="entry name" value="5'-nuclease"/>
    <property type="match status" value="1"/>
</dbReference>
<sequence length="732" mass="85630">MGVRGLTTYINYNEHAFLQEFLLHDCCLIIDGHSLCAQLYRLLNSFSAFGGDYDKIANYVRNFFKSLRKCNVTPYVLFDGSYERRKLKTAYSRLKSKIFGASKLDPVTQGSIQIFPLLLRDVFREALSDMNVPYTVCEFEADDEIAAMARHLDCPVLSYDSDFFIYNVLYIPFNTLEFKPRPVDVDGSKKMAMECKIYRVEHMISNFGGLKEELLPLLATLLGNDFVKKRVFNKFFSQLKLPKTKKKFNDQQRCIHGLFKWLQNESLDSAIAKILGRLKKKQKNKVLFIIKRSIDGYNSKHCRSLKYFNLPEVEVAQSDWQPPEDIDQEISSSDDIDDEEDNNDHQSSENDVSSEEEIEDEETDQLVLGLPEWFAEGIRREYIPRSYINLYTHHLYFCSPQAEDYYDEDSFLCCLPLVRYAFDLLTDFSQEHFIYVSREKNTGYKRIFVDKELSIARPYDDIFSQLTEEQRKLCFNHFLKEQMPKLDVTAIDILPANFRIFFLAMLWWVGKCEVPLGSIHSLLMSYTMLEAVDEKTGTFRGHKQFQNNYSKKIEELKVNPIPFIYNKEELFLNKNKVQYEDSLLAANALLKHFELDDKLNKKPKTYDTRKMHMFAQFQCCLMQFNCLNTLCCSPFESTKYSKSFNGTFVYNVAVKLENQADPKNFFDQYLKGATTVLMFYKSLCSIYEKCAEEMNLTTSKWMGKKKGRRKKTNVDEDEINFIVKGFESEVII</sequence>
<reference evidence="4 5" key="1">
    <citation type="submission" date="2020-04" db="EMBL/GenBank/DDBJ databases">
        <authorList>
            <person name="Wallbank WR R."/>
            <person name="Pardo Diaz C."/>
            <person name="Kozak K."/>
            <person name="Martin S."/>
            <person name="Jiggins C."/>
            <person name="Moest M."/>
            <person name="Warren A I."/>
            <person name="Byers J.R.P. K."/>
            <person name="Montejo-Kovacevich G."/>
            <person name="Yen C E."/>
        </authorList>
    </citation>
    <scope>NUCLEOTIDE SEQUENCE [LARGE SCALE GENOMIC DNA]</scope>
</reference>
<gene>
    <name evidence="4" type="ORF">APLA_LOCUS11570</name>
</gene>
<evidence type="ECO:0000259" key="3">
    <source>
        <dbReference type="Pfam" id="PF12813"/>
    </source>
</evidence>
<dbReference type="InterPro" id="IPR029060">
    <property type="entry name" value="PIN-like_dom_sf"/>
</dbReference>
<keyword evidence="5" id="KW-1185">Reference proteome</keyword>
<dbReference type="EMBL" id="CADEBC010000532">
    <property type="protein sequence ID" value="CAB3248189.1"/>
    <property type="molecule type" value="Genomic_DNA"/>
</dbReference>
<dbReference type="PANTHER" id="PTHR15665">
    <property type="entry name" value="ASTEROID PROTEIN"/>
    <property type="match status" value="1"/>
</dbReference>